<dbReference type="InterPro" id="IPR021109">
    <property type="entry name" value="Peptidase_aspartic_dom_sf"/>
</dbReference>
<protein>
    <submittedName>
        <fullName evidence="1">Uncharacterized protein</fullName>
    </submittedName>
</protein>
<name>A0A8D8SZK0_9HEMI</name>
<dbReference type="EMBL" id="HBUF01247899">
    <property type="protein sequence ID" value="CAG6679056.1"/>
    <property type="molecule type" value="Transcribed_RNA"/>
</dbReference>
<dbReference type="EMBL" id="HBUF01409018">
    <property type="protein sequence ID" value="CAG6738674.1"/>
    <property type="molecule type" value="Transcribed_RNA"/>
</dbReference>
<dbReference type="SUPFAM" id="SSF50630">
    <property type="entry name" value="Acid proteases"/>
    <property type="match status" value="1"/>
</dbReference>
<dbReference type="InterPro" id="IPR050951">
    <property type="entry name" value="Retrovirus_Pol_polyprotein"/>
</dbReference>
<reference evidence="1" key="1">
    <citation type="submission" date="2021-05" db="EMBL/GenBank/DDBJ databases">
        <authorList>
            <person name="Alioto T."/>
            <person name="Alioto T."/>
            <person name="Gomez Garrido J."/>
        </authorList>
    </citation>
    <scope>NUCLEOTIDE SEQUENCE</scope>
</reference>
<evidence type="ECO:0000313" key="1">
    <source>
        <dbReference type="EMBL" id="CAG6679056.1"/>
    </source>
</evidence>
<proteinExistence type="predicted"/>
<accession>A0A8D8SZK0</accession>
<dbReference type="CDD" id="cd05481">
    <property type="entry name" value="retropepsin_like_LTR_1"/>
    <property type="match status" value="1"/>
</dbReference>
<dbReference type="PANTHER" id="PTHR37984">
    <property type="entry name" value="PROTEIN CBG26694"/>
    <property type="match status" value="1"/>
</dbReference>
<dbReference type="EMBL" id="HBUF01409017">
    <property type="protein sequence ID" value="CAG6738673.1"/>
    <property type="molecule type" value="Transcribed_RNA"/>
</dbReference>
<sequence>MECRLPTKLLSTRSTDWQRFKQEFDIFVIASNNDYALDKTKIALLLNIGGEILVEIFNDLNLSIDGKYDEIVESIQAHCAPQSNVVFERYKMFNMRQEEGETVDSFVQRIKSQSLLCKFKDESITRDIFVIGVANKDVKAKLISKSDLTLVEAVVMANKANELAKEVQVMTKSGNQDSQVDVVKLQNEQMFCKYCGAHHSKGRCLAYNKTCNYCKRQNHFEKVCIKKKKDLEMNTNKVVEELYNMACVDTAVDHQAKDSEEFLLDSITSDYETVKEWTVMGTVNGHYLPLKLDSGAQCNVIPLLLLKRICNKNFISQNLEGTEVNLLAYGNHHLNVFGQITVPVSIKNRIVNIKFIVVNTAVGKAILGINSCIKLNLIVKVDMEK</sequence>
<dbReference type="EMBL" id="HBUF01409016">
    <property type="protein sequence ID" value="CAG6738672.1"/>
    <property type="molecule type" value="Transcribed_RNA"/>
</dbReference>
<organism evidence="1">
    <name type="scientific">Cacopsylla melanoneura</name>
    <dbReference type="NCBI Taxonomy" id="428564"/>
    <lineage>
        <taxon>Eukaryota</taxon>
        <taxon>Metazoa</taxon>
        <taxon>Ecdysozoa</taxon>
        <taxon>Arthropoda</taxon>
        <taxon>Hexapoda</taxon>
        <taxon>Insecta</taxon>
        <taxon>Pterygota</taxon>
        <taxon>Neoptera</taxon>
        <taxon>Paraneoptera</taxon>
        <taxon>Hemiptera</taxon>
        <taxon>Sternorrhyncha</taxon>
        <taxon>Psylloidea</taxon>
        <taxon>Psyllidae</taxon>
        <taxon>Psyllinae</taxon>
        <taxon>Cacopsylla</taxon>
    </lineage>
</organism>
<dbReference type="PANTHER" id="PTHR37984:SF9">
    <property type="entry name" value="INTEGRASE CATALYTIC DOMAIN-CONTAINING PROTEIN"/>
    <property type="match status" value="1"/>
</dbReference>
<dbReference type="AlphaFoldDB" id="A0A8D8SZK0"/>
<dbReference type="Gene3D" id="2.40.70.10">
    <property type="entry name" value="Acid Proteases"/>
    <property type="match status" value="1"/>
</dbReference>
<dbReference type="EMBL" id="HBUF01576524">
    <property type="protein sequence ID" value="CAG6768502.1"/>
    <property type="molecule type" value="Transcribed_RNA"/>
</dbReference>